<dbReference type="GeneID" id="4391365"/>
<dbReference type="OrthoDB" id="5344254at2759"/>
<protein>
    <recommendedName>
        <fullName evidence="2">Diels-Alderase N-terminal domain-containing protein</fullName>
    </recommendedName>
</protein>
<evidence type="ECO:0000259" key="2">
    <source>
        <dbReference type="Pfam" id="PF24137"/>
    </source>
</evidence>
<feature type="signal peptide" evidence="1">
    <location>
        <begin position="1"/>
        <end position="18"/>
    </location>
</feature>
<dbReference type="InterPro" id="IPR056402">
    <property type="entry name" value="DA_N"/>
</dbReference>
<keyword evidence="1" id="KW-0732">Signal</keyword>
<dbReference type="Proteomes" id="UP000001056">
    <property type="component" value="Unassembled WGS sequence"/>
</dbReference>
<dbReference type="eggNOG" id="ENOG502SK1F">
    <property type="taxonomic scope" value="Eukaryota"/>
</dbReference>
<reference evidence="4" key="1">
    <citation type="journal article" date="2015" name="Genome Announc.">
        <title>Draft genome sequence of the cellulolytic fungus Chaetomium globosum.</title>
        <authorList>
            <person name="Cuomo C.A."/>
            <person name="Untereiner W.A."/>
            <person name="Ma L.-J."/>
            <person name="Grabherr M."/>
            <person name="Birren B.W."/>
        </authorList>
    </citation>
    <scope>NUCLEOTIDE SEQUENCE [LARGE SCALE GENOMIC DNA]</scope>
    <source>
        <strain evidence="4">ATCC 6205 / CBS 148.51 / DSM 1962 / NBRC 6347 / NRRL 1970</strain>
    </source>
</reference>
<feature type="chain" id="PRO_5004208910" description="Diels-Alderase N-terminal domain-containing protein" evidence="1">
    <location>
        <begin position="19"/>
        <end position="225"/>
    </location>
</feature>
<proteinExistence type="predicted"/>
<evidence type="ECO:0000313" key="4">
    <source>
        <dbReference type="Proteomes" id="UP000001056"/>
    </source>
</evidence>
<dbReference type="EMBL" id="CH408031">
    <property type="protein sequence ID" value="EAQ88663.1"/>
    <property type="molecule type" value="Genomic_DNA"/>
</dbReference>
<sequence length="225" mass="25243">MWKLLLFLVPLVLPGTAALVSRGSAGQRPIDRFSVNDETRCKVSHVTRYDMARKRNPVFFSTSPLDDLEQPSIEPMNSTAGEQWEFDGVSEDGMQAFVFGFYRDPNFSFFGAGNLRVYAEFAFANGSRYAIVDYAEESTIESCPHTGTRGIWKADDWAYMFEISADMSQTRITVSNPEAEITVLMASISPPRTSFLLDRACPRGRSGRRCHDLRRDVVMVGNGRA</sequence>
<dbReference type="Pfam" id="PF24137">
    <property type="entry name" value="DA_N"/>
    <property type="match status" value="1"/>
</dbReference>
<dbReference type="VEuPathDB" id="FungiDB:CHGG_05282"/>
<evidence type="ECO:0000256" key="1">
    <source>
        <dbReference type="SAM" id="SignalP"/>
    </source>
</evidence>
<dbReference type="InParanoid" id="Q2H7T3"/>
<keyword evidence="4" id="KW-1185">Reference proteome</keyword>
<dbReference type="STRING" id="306901.Q2H7T3"/>
<dbReference type="AlphaFoldDB" id="Q2H7T3"/>
<organism evidence="3 4">
    <name type="scientific">Chaetomium globosum (strain ATCC 6205 / CBS 148.51 / DSM 1962 / NBRC 6347 / NRRL 1970)</name>
    <name type="common">Soil fungus</name>
    <dbReference type="NCBI Taxonomy" id="306901"/>
    <lineage>
        <taxon>Eukaryota</taxon>
        <taxon>Fungi</taxon>
        <taxon>Dikarya</taxon>
        <taxon>Ascomycota</taxon>
        <taxon>Pezizomycotina</taxon>
        <taxon>Sordariomycetes</taxon>
        <taxon>Sordariomycetidae</taxon>
        <taxon>Sordariales</taxon>
        <taxon>Chaetomiaceae</taxon>
        <taxon>Chaetomium</taxon>
    </lineage>
</organism>
<name>Q2H7T3_CHAGB</name>
<evidence type="ECO:0000313" key="3">
    <source>
        <dbReference type="EMBL" id="EAQ88663.1"/>
    </source>
</evidence>
<accession>Q2H7T3</accession>
<feature type="domain" description="Diels-Alderase N-terminal" evidence="2">
    <location>
        <begin position="70"/>
        <end position="178"/>
    </location>
</feature>
<gene>
    <name evidence="3" type="ORF">CHGG_05282</name>
</gene>
<dbReference type="HOGENOM" id="CLU_1229803_0_0_1"/>
<dbReference type="RefSeq" id="XP_001221377.1">
    <property type="nucleotide sequence ID" value="XM_001221376.1"/>
</dbReference>